<dbReference type="InterPro" id="IPR011761">
    <property type="entry name" value="ATP-grasp"/>
</dbReference>
<organism evidence="4 5">
    <name type="scientific">Parendozoicomonas callyspongiae</name>
    <dbReference type="NCBI Taxonomy" id="2942213"/>
    <lineage>
        <taxon>Bacteria</taxon>
        <taxon>Pseudomonadati</taxon>
        <taxon>Pseudomonadota</taxon>
        <taxon>Gammaproteobacteria</taxon>
        <taxon>Oceanospirillales</taxon>
        <taxon>Endozoicomonadaceae</taxon>
        <taxon>Parendozoicomonas</taxon>
    </lineage>
</organism>
<evidence type="ECO:0000259" key="3">
    <source>
        <dbReference type="PROSITE" id="PS50975"/>
    </source>
</evidence>
<sequence length="302" mass="34633">MKSVKKALYAWISKTFMDGCTSYNDLDVRKSCRSKEQARDAFAGHDIPHARGDIFINPLRAIRFAKEHGFPLVVKPNVGGFSRGSYFPIRNFKELWKAILLAKIWWPVSVVEQYLEGRNYRVLVANGKVISVIRRYPPQVTGNGQSSVLELIDQENKTREDMELYPCIYPLSKGETTKQFLAKSQRSLETVPAEGETVKLFHRIALAPGGVVETINKDTVPQENIQLMEKVLDIFNANILGIDVIMEKGIEYSFEDQKCILLEVNSRPYVKMHDYPRYGEKEDLTRHFEKLDNIDIQLADVF</sequence>
<accession>A0ABT0PIK1</accession>
<evidence type="ECO:0000256" key="2">
    <source>
        <dbReference type="PROSITE-ProRule" id="PRU00409"/>
    </source>
</evidence>
<dbReference type="SUPFAM" id="SSF56059">
    <property type="entry name" value="Glutathione synthetase ATP-binding domain-like"/>
    <property type="match status" value="1"/>
</dbReference>
<evidence type="ECO:0000256" key="1">
    <source>
        <dbReference type="ARBA" id="ARBA00023211"/>
    </source>
</evidence>
<feature type="domain" description="ATP-grasp" evidence="3">
    <location>
        <begin position="39"/>
        <end position="293"/>
    </location>
</feature>
<protein>
    <submittedName>
        <fullName evidence="4">Cyanophycin synthetase</fullName>
    </submittedName>
</protein>
<keyword evidence="1" id="KW-0464">Manganese</keyword>
<keyword evidence="2" id="KW-0547">Nucleotide-binding</keyword>
<name>A0ABT0PIK1_9GAMM</name>
<dbReference type="Proteomes" id="UP001203338">
    <property type="component" value="Unassembled WGS sequence"/>
</dbReference>
<dbReference type="EMBL" id="JAMFLX010000012">
    <property type="protein sequence ID" value="MCL6270313.1"/>
    <property type="molecule type" value="Genomic_DNA"/>
</dbReference>
<comment type="caution">
    <text evidence="4">The sequence shown here is derived from an EMBL/GenBank/DDBJ whole genome shotgun (WGS) entry which is preliminary data.</text>
</comment>
<keyword evidence="5" id="KW-1185">Reference proteome</keyword>
<keyword evidence="2" id="KW-0067">ATP-binding</keyword>
<reference evidence="4 5" key="1">
    <citation type="submission" date="2022-05" db="EMBL/GenBank/DDBJ databases">
        <authorList>
            <person name="Park J.-S."/>
        </authorList>
    </citation>
    <scope>NUCLEOTIDE SEQUENCE [LARGE SCALE GENOMIC DNA]</scope>
    <source>
        <strain evidence="4 5">2012CJ34-2</strain>
    </source>
</reference>
<evidence type="ECO:0000313" key="4">
    <source>
        <dbReference type="EMBL" id="MCL6270313.1"/>
    </source>
</evidence>
<proteinExistence type="predicted"/>
<dbReference type="PANTHER" id="PTHR21621">
    <property type="entry name" value="RIBOSOMAL PROTEIN S6 MODIFICATION PROTEIN"/>
    <property type="match status" value="1"/>
</dbReference>
<gene>
    <name evidence="4" type="ORF">M3P05_10315</name>
</gene>
<dbReference type="PROSITE" id="PS50975">
    <property type="entry name" value="ATP_GRASP"/>
    <property type="match status" value="1"/>
</dbReference>
<evidence type="ECO:0000313" key="5">
    <source>
        <dbReference type="Proteomes" id="UP001203338"/>
    </source>
</evidence>
<dbReference type="Gene3D" id="3.30.470.20">
    <property type="entry name" value="ATP-grasp fold, B domain"/>
    <property type="match status" value="2"/>
</dbReference>
<dbReference type="RefSeq" id="WP_249699503.1">
    <property type="nucleotide sequence ID" value="NZ_JAMFLX010000012.1"/>
</dbReference>
<dbReference type="PANTHER" id="PTHR21621:SF0">
    <property type="entry name" value="BETA-CITRYLGLUTAMATE SYNTHASE B-RELATED"/>
    <property type="match status" value="1"/>
</dbReference>